<proteinExistence type="predicted"/>
<dbReference type="EMBL" id="BARW01025203">
    <property type="protein sequence ID" value="GAJ06003.1"/>
    <property type="molecule type" value="Genomic_DNA"/>
</dbReference>
<feature type="non-terminal residue" evidence="1">
    <location>
        <position position="1"/>
    </location>
</feature>
<protein>
    <submittedName>
        <fullName evidence="1">Uncharacterized protein</fullName>
    </submittedName>
</protein>
<dbReference type="AlphaFoldDB" id="X1TL19"/>
<organism evidence="1">
    <name type="scientific">marine sediment metagenome</name>
    <dbReference type="NCBI Taxonomy" id="412755"/>
    <lineage>
        <taxon>unclassified sequences</taxon>
        <taxon>metagenomes</taxon>
        <taxon>ecological metagenomes</taxon>
    </lineage>
</organism>
<sequence>LIHLALTIVGATTWAVQQTFVTCRQGTDASSLSQDALTTLCANLLKTARIILDAYEKSIQCWNDRLVNIGTQLMHS</sequence>
<gene>
    <name evidence="1" type="ORF">S12H4_41362</name>
</gene>
<accession>X1TL19</accession>
<comment type="caution">
    <text evidence="1">The sequence shown here is derived from an EMBL/GenBank/DDBJ whole genome shotgun (WGS) entry which is preliminary data.</text>
</comment>
<name>X1TL19_9ZZZZ</name>
<evidence type="ECO:0000313" key="1">
    <source>
        <dbReference type="EMBL" id="GAJ06003.1"/>
    </source>
</evidence>
<reference evidence="1" key="1">
    <citation type="journal article" date="2014" name="Front. Microbiol.">
        <title>High frequency of phylogenetically diverse reductive dehalogenase-homologous genes in deep subseafloor sedimentary metagenomes.</title>
        <authorList>
            <person name="Kawai M."/>
            <person name="Futagami T."/>
            <person name="Toyoda A."/>
            <person name="Takaki Y."/>
            <person name="Nishi S."/>
            <person name="Hori S."/>
            <person name="Arai W."/>
            <person name="Tsubouchi T."/>
            <person name="Morono Y."/>
            <person name="Uchiyama I."/>
            <person name="Ito T."/>
            <person name="Fujiyama A."/>
            <person name="Inagaki F."/>
            <person name="Takami H."/>
        </authorList>
    </citation>
    <scope>NUCLEOTIDE SEQUENCE</scope>
    <source>
        <strain evidence="1">Expedition CK06-06</strain>
    </source>
</reference>